<dbReference type="Gene3D" id="1.10.510.10">
    <property type="entry name" value="Transferase(Phosphotransferase) domain 1"/>
    <property type="match status" value="1"/>
</dbReference>
<keyword evidence="1" id="KW-0723">Serine/threonine-protein kinase</keyword>
<dbReference type="InterPro" id="IPR000719">
    <property type="entry name" value="Prot_kinase_dom"/>
</dbReference>
<dbReference type="PROSITE" id="PS00107">
    <property type="entry name" value="PROTEIN_KINASE_ATP"/>
    <property type="match status" value="1"/>
</dbReference>
<dbReference type="PANTHER" id="PTHR43895">
    <property type="entry name" value="CALCIUM/CALMODULIN-DEPENDENT PROTEIN KINASE KINASE-RELATED"/>
    <property type="match status" value="1"/>
</dbReference>
<protein>
    <recommendedName>
        <fullName evidence="7">Protein kinase domain-containing protein</fullName>
    </recommendedName>
</protein>
<evidence type="ECO:0000256" key="5">
    <source>
        <dbReference type="ARBA" id="ARBA00022840"/>
    </source>
</evidence>
<evidence type="ECO:0000256" key="4">
    <source>
        <dbReference type="ARBA" id="ARBA00022777"/>
    </source>
</evidence>
<dbReference type="PANTHER" id="PTHR43895:SF152">
    <property type="entry name" value="SERINE_THREONINE-PROTEIN KINASE TOS3"/>
    <property type="match status" value="1"/>
</dbReference>
<evidence type="ECO:0000256" key="6">
    <source>
        <dbReference type="PROSITE-ProRule" id="PRU10141"/>
    </source>
</evidence>
<dbReference type="AlphaFoldDB" id="A0A2A9NKR2"/>
<proteinExistence type="predicted"/>
<name>A0A2A9NKR2_9AGAR</name>
<feature type="domain" description="Protein kinase" evidence="7">
    <location>
        <begin position="30"/>
        <end position="394"/>
    </location>
</feature>
<evidence type="ECO:0000256" key="2">
    <source>
        <dbReference type="ARBA" id="ARBA00022679"/>
    </source>
</evidence>
<dbReference type="CDD" id="cd14008">
    <property type="entry name" value="STKc_LKB1_CaMKK"/>
    <property type="match status" value="1"/>
</dbReference>
<dbReference type="GO" id="GO:0004674">
    <property type="term" value="F:protein serine/threonine kinase activity"/>
    <property type="evidence" value="ECO:0007669"/>
    <property type="project" value="UniProtKB-KW"/>
</dbReference>
<evidence type="ECO:0000259" key="7">
    <source>
        <dbReference type="PROSITE" id="PS50011"/>
    </source>
</evidence>
<keyword evidence="4" id="KW-0418">Kinase</keyword>
<dbReference type="PROSITE" id="PS50011">
    <property type="entry name" value="PROTEIN_KINASE_DOM"/>
    <property type="match status" value="1"/>
</dbReference>
<keyword evidence="2" id="KW-0808">Transferase</keyword>
<dbReference type="OrthoDB" id="68483at2759"/>
<dbReference type="InterPro" id="IPR011009">
    <property type="entry name" value="Kinase-like_dom_sf"/>
</dbReference>
<dbReference type="Gene3D" id="3.30.200.20">
    <property type="entry name" value="Phosphorylase Kinase, domain 1"/>
    <property type="match status" value="1"/>
</dbReference>
<evidence type="ECO:0000256" key="1">
    <source>
        <dbReference type="ARBA" id="ARBA00022527"/>
    </source>
</evidence>
<gene>
    <name evidence="8" type="ORF">AMATHDRAFT_142422</name>
</gene>
<dbReference type="Pfam" id="PF00069">
    <property type="entry name" value="Pkinase"/>
    <property type="match status" value="2"/>
</dbReference>
<dbReference type="InterPro" id="IPR017441">
    <property type="entry name" value="Protein_kinase_ATP_BS"/>
</dbReference>
<keyword evidence="5 6" id="KW-0067">ATP-binding</keyword>
<keyword evidence="9" id="KW-1185">Reference proteome</keyword>
<dbReference type="EMBL" id="KZ301987">
    <property type="protein sequence ID" value="PFH51565.1"/>
    <property type="molecule type" value="Genomic_DNA"/>
</dbReference>
<dbReference type="SUPFAM" id="SSF56112">
    <property type="entry name" value="Protein kinase-like (PK-like)"/>
    <property type="match status" value="1"/>
</dbReference>
<evidence type="ECO:0000313" key="8">
    <source>
        <dbReference type="EMBL" id="PFH51565.1"/>
    </source>
</evidence>
<accession>A0A2A9NKR2</accession>
<reference evidence="8 9" key="1">
    <citation type="submission" date="2014-02" db="EMBL/GenBank/DDBJ databases">
        <title>Transposable element dynamics among asymbiotic and ectomycorrhizal Amanita fungi.</title>
        <authorList>
            <consortium name="DOE Joint Genome Institute"/>
            <person name="Hess J."/>
            <person name="Skrede I."/>
            <person name="Wolfe B."/>
            <person name="LaButti K."/>
            <person name="Ohm R.A."/>
            <person name="Grigoriev I.V."/>
            <person name="Pringle A."/>
        </authorList>
    </citation>
    <scope>NUCLEOTIDE SEQUENCE [LARGE SCALE GENOMIC DNA]</scope>
    <source>
        <strain evidence="8 9">SKay4041</strain>
    </source>
</reference>
<dbReference type="GO" id="GO:0007165">
    <property type="term" value="P:signal transduction"/>
    <property type="evidence" value="ECO:0007669"/>
    <property type="project" value="TreeGrafter"/>
</dbReference>
<dbReference type="Proteomes" id="UP000242287">
    <property type="component" value="Unassembled WGS sequence"/>
</dbReference>
<keyword evidence="3 6" id="KW-0547">Nucleotide-binding</keyword>
<dbReference type="STRING" id="703135.A0A2A9NKR2"/>
<evidence type="ECO:0000256" key="3">
    <source>
        <dbReference type="ARBA" id="ARBA00022741"/>
    </source>
</evidence>
<evidence type="ECO:0000313" key="9">
    <source>
        <dbReference type="Proteomes" id="UP000242287"/>
    </source>
</evidence>
<feature type="binding site" evidence="6">
    <location>
        <position position="59"/>
    </location>
    <ligand>
        <name>ATP</name>
        <dbReference type="ChEBI" id="CHEBI:30616"/>
    </ligand>
</feature>
<sequence length="441" mass="50737">MSDGLIERQGAVRVSCLLQVSDRRKRFNQYVRGERIGKGKHGEVYLCQDLENQGELAMKVVKRSSPRDRMKMLRRSYQQSVNSSSGEKGLPMNSTEHAIRKEIIIMKKCRHPNLVRLFEVIDDPQQDKIYLIMEYLAGGPIEWTNGEQEPILLVDQTRRVMRDVIVGLDYLHHQGIIHRDIKPANLLWSENRTTVKIIDFGISHYCATQHWVSPKKVTTDDDDDLSLFPECDLRRRVGTPSFLAPEVVWFDDYMPRATTSSDFTPSSETVKDVYSVNTTQLRPATTRPPITKAIDVWSLAVTFYCFLFGRTPFNLPPQDNENIHHKEFVLYHQICTQDWMAGDTIGADRIRTGGRHPQDKSIEGSTVMNLLDKMLQKDPGERITLGELKRHPWFLCHIANPEEWLEATSPTSSAEMPLICRWARRMGRKILDILPGSRHSV</sequence>
<organism evidence="8 9">
    <name type="scientific">Amanita thiersii Skay4041</name>
    <dbReference type="NCBI Taxonomy" id="703135"/>
    <lineage>
        <taxon>Eukaryota</taxon>
        <taxon>Fungi</taxon>
        <taxon>Dikarya</taxon>
        <taxon>Basidiomycota</taxon>
        <taxon>Agaricomycotina</taxon>
        <taxon>Agaricomycetes</taxon>
        <taxon>Agaricomycetidae</taxon>
        <taxon>Agaricales</taxon>
        <taxon>Pluteineae</taxon>
        <taxon>Amanitaceae</taxon>
        <taxon>Amanita</taxon>
    </lineage>
</organism>
<dbReference type="SMART" id="SM00220">
    <property type="entry name" value="S_TKc"/>
    <property type="match status" value="1"/>
</dbReference>
<dbReference type="GO" id="GO:0005524">
    <property type="term" value="F:ATP binding"/>
    <property type="evidence" value="ECO:0007669"/>
    <property type="project" value="UniProtKB-UniRule"/>
</dbReference>